<evidence type="ECO:0000256" key="2">
    <source>
        <dbReference type="SAM" id="Phobius"/>
    </source>
</evidence>
<accession>A0ABU0BI02</accession>
<keyword evidence="4" id="KW-1185">Reference proteome</keyword>
<organism evidence="3 4">
    <name type="scientific">Pararhizobium capsulatum DSM 1112</name>
    <dbReference type="NCBI Taxonomy" id="1121113"/>
    <lineage>
        <taxon>Bacteria</taxon>
        <taxon>Pseudomonadati</taxon>
        <taxon>Pseudomonadota</taxon>
        <taxon>Alphaproteobacteria</taxon>
        <taxon>Hyphomicrobiales</taxon>
        <taxon>Rhizobiaceae</taxon>
        <taxon>Rhizobium/Agrobacterium group</taxon>
        <taxon>Pararhizobium</taxon>
    </lineage>
</organism>
<keyword evidence="2" id="KW-0812">Transmembrane</keyword>
<evidence type="ECO:0000313" key="3">
    <source>
        <dbReference type="EMBL" id="MDQ0317878.1"/>
    </source>
</evidence>
<feature type="transmembrane region" description="Helical" evidence="2">
    <location>
        <begin position="12"/>
        <end position="32"/>
    </location>
</feature>
<evidence type="ECO:0000313" key="4">
    <source>
        <dbReference type="Proteomes" id="UP001230207"/>
    </source>
</evidence>
<dbReference type="InterPro" id="IPR046071">
    <property type="entry name" value="DUF6030"/>
</dbReference>
<feature type="compositionally biased region" description="Gly residues" evidence="1">
    <location>
        <begin position="280"/>
        <end position="290"/>
    </location>
</feature>
<reference evidence="3 4" key="1">
    <citation type="submission" date="2023-07" db="EMBL/GenBank/DDBJ databases">
        <title>Genomic Encyclopedia of Type Strains, Phase IV (KMG-IV): sequencing the most valuable type-strain genomes for metagenomic binning, comparative biology and taxonomic classification.</title>
        <authorList>
            <person name="Goeker M."/>
        </authorList>
    </citation>
    <scope>NUCLEOTIDE SEQUENCE [LARGE SCALE GENOMIC DNA]</scope>
    <source>
        <strain evidence="3 4">DSM 1112</strain>
    </source>
</reference>
<keyword evidence="2" id="KW-0472">Membrane</keyword>
<dbReference type="RefSeq" id="WP_307225454.1">
    <property type="nucleotide sequence ID" value="NZ_JAUSVF010000001.1"/>
</dbReference>
<name>A0ABU0BI02_9HYPH</name>
<keyword evidence="2" id="KW-1133">Transmembrane helix</keyword>
<proteinExistence type="predicted"/>
<dbReference type="EMBL" id="JAUSVF010000001">
    <property type="protein sequence ID" value="MDQ0317878.1"/>
    <property type="molecule type" value="Genomic_DNA"/>
</dbReference>
<evidence type="ECO:0000256" key="1">
    <source>
        <dbReference type="SAM" id="MobiDB-lite"/>
    </source>
</evidence>
<gene>
    <name evidence="3" type="ORF">QO002_000016</name>
</gene>
<comment type="caution">
    <text evidence="3">The sequence shown here is derived from an EMBL/GenBank/DDBJ whole genome shotgun (WGS) entry which is preliminary data.</text>
</comment>
<sequence length="299" mass="32890">MAQGKRERSGKLFFLVALLVIFVGILTTALLANDGRSLRLLLRYFEIEMPAAITLSGSSSPEQEQSVPFRSIKGTRLPPAHMVLPTFAFADMKSPPQTFLRAIRSDPRSLCEQVKEAGFRGMDWVISSSNRDNWECSSLTTVLPSTDGDGAAESSIFVSIKGDGENRVTSFRVKLNIERPADSGPVAALAADAAMIFLDRAQWENSEEVVRLVRSLKEFELDNFGSRIRFKKEMGEVPRYNFIASQAPGKPRRSPVAAYFDRERWLPLSDDDKAPMVGGMRAGEGAGGLPLAGVKSEEN</sequence>
<dbReference type="Proteomes" id="UP001230207">
    <property type="component" value="Unassembled WGS sequence"/>
</dbReference>
<feature type="region of interest" description="Disordered" evidence="1">
    <location>
        <begin position="271"/>
        <end position="299"/>
    </location>
</feature>
<protein>
    <submittedName>
        <fullName evidence="3">Uncharacterized protein</fullName>
    </submittedName>
</protein>
<dbReference type="Pfam" id="PF19495">
    <property type="entry name" value="DUF6030"/>
    <property type="match status" value="1"/>
</dbReference>